<evidence type="ECO:0000313" key="1">
    <source>
        <dbReference type="EMBL" id="CAB3389678.1"/>
    </source>
</evidence>
<evidence type="ECO:0000313" key="2">
    <source>
        <dbReference type="Proteomes" id="UP000502196"/>
    </source>
</evidence>
<dbReference type="AlphaFoldDB" id="A0A6F9DZI8"/>
<protein>
    <submittedName>
        <fullName evidence="1">Uncharacterized protein</fullName>
    </submittedName>
</protein>
<reference evidence="1 2" key="1">
    <citation type="submission" date="2020-04" db="EMBL/GenBank/DDBJ databases">
        <authorList>
            <person name="Hogendoorn C."/>
        </authorList>
    </citation>
    <scope>NUCLEOTIDE SEQUENCE [LARGE SCALE GENOMIC DNA]</scope>
    <source>
        <strain evidence="1">COOX1</strain>
    </source>
</reference>
<dbReference type="Proteomes" id="UP000502196">
    <property type="component" value="Chromosome"/>
</dbReference>
<accession>A0A6F9DZI8</accession>
<dbReference type="EMBL" id="LR792683">
    <property type="protein sequence ID" value="CAB3389678.1"/>
    <property type="molecule type" value="Genomic_DNA"/>
</dbReference>
<name>A0A6F9DZI8_9BACL</name>
<organism evidence="1 2">
    <name type="scientific">Kyrpidia spormannii</name>
    <dbReference type="NCBI Taxonomy" id="2055160"/>
    <lineage>
        <taxon>Bacteria</taxon>
        <taxon>Bacillati</taxon>
        <taxon>Bacillota</taxon>
        <taxon>Bacilli</taxon>
        <taxon>Bacillales</taxon>
        <taxon>Alicyclobacillaceae</taxon>
        <taxon>Kyrpidia</taxon>
    </lineage>
</organism>
<gene>
    <name evidence="1" type="ORF">COOX1_0035</name>
</gene>
<proteinExistence type="predicted"/>
<sequence length="63" mass="6836">MFHEQPSFPLLTVWTEGKNGRANRPGGGGICSLNQGLNARFCVRQAGGRAAKDHRPLHGVPRL</sequence>